<organism evidence="1 2">
    <name type="scientific">Vitis vinifera</name>
    <name type="common">Grape</name>
    <dbReference type="NCBI Taxonomy" id="29760"/>
    <lineage>
        <taxon>Eukaryota</taxon>
        <taxon>Viridiplantae</taxon>
        <taxon>Streptophyta</taxon>
        <taxon>Embryophyta</taxon>
        <taxon>Tracheophyta</taxon>
        <taxon>Spermatophyta</taxon>
        <taxon>Magnoliopsida</taxon>
        <taxon>eudicotyledons</taxon>
        <taxon>Gunneridae</taxon>
        <taxon>Pentapetalae</taxon>
        <taxon>rosids</taxon>
        <taxon>Vitales</taxon>
        <taxon>Vitaceae</taxon>
        <taxon>Viteae</taxon>
        <taxon>Vitis</taxon>
    </lineage>
</organism>
<protein>
    <submittedName>
        <fullName evidence="1">Uncharacterized protein</fullName>
    </submittedName>
</protein>
<reference evidence="1 2" key="1">
    <citation type="journal article" date="2018" name="PLoS Genet.">
        <title>Population sequencing reveals clonal diversity and ancestral inbreeding in the grapevine cultivar Chardonnay.</title>
        <authorList>
            <person name="Roach M.J."/>
            <person name="Johnson D.L."/>
            <person name="Bohlmann J."/>
            <person name="van Vuuren H.J."/>
            <person name="Jones S.J."/>
            <person name="Pretorius I.S."/>
            <person name="Schmidt S.A."/>
            <person name="Borneman A.R."/>
        </authorList>
    </citation>
    <scope>NUCLEOTIDE SEQUENCE [LARGE SCALE GENOMIC DNA]</scope>
    <source>
        <strain evidence="2">cv. Chardonnay</strain>
        <tissue evidence="1">Leaf</tissue>
    </source>
</reference>
<gene>
    <name evidence="1" type="ORF">CK203_082971</name>
</gene>
<dbReference type="EMBL" id="QGNW01001662">
    <property type="protein sequence ID" value="RVW33919.1"/>
    <property type="molecule type" value="Genomic_DNA"/>
</dbReference>
<accession>A0A438DET1</accession>
<evidence type="ECO:0000313" key="2">
    <source>
        <dbReference type="Proteomes" id="UP000288805"/>
    </source>
</evidence>
<sequence>MPLSQALQKLIEDLINQGLVHLGQPSVTTNPLPAHTIHATPPPVDDIHSIDFVELDDHIHMLSWNESKLELIVSDEIYEIGRVTLGPQISTPFRLVPEAALLQTTIVEPLTFPHYSVQMSFVLIPDVDEVQTPYIDDVHTSDLQYDIHGVTKHPGTYFYLELAGIFQHSQRCIDSSLELD</sequence>
<dbReference type="Proteomes" id="UP000288805">
    <property type="component" value="Unassembled WGS sequence"/>
</dbReference>
<dbReference type="AlphaFoldDB" id="A0A438DET1"/>
<evidence type="ECO:0000313" key="1">
    <source>
        <dbReference type="EMBL" id="RVW33919.1"/>
    </source>
</evidence>
<comment type="caution">
    <text evidence="1">The sequence shown here is derived from an EMBL/GenBank/DDBJ whole genome shotgun (WGS) entry which is preliminary data.</text>
</comment>
<proteinExistence type="predicted"/>
<name>A0A438DET1_VITVI</name>